<dbReference type="EMBL" id="CP108188">
    <property type="protein sequence ID" value="WTR73582.1"/>
    <property type="molecule type" value="Genomic_DNA"/>
</dbReference>
<dbReference type="SUPFAM" id="SSF103473">
    <property type="entry name" value="MFS general substrate transporter"/>
    <property type="match status" value="1"/>
</dbReference>
<reference evidence="8 9" key="1">
    <citation type="submission" date="2022-10" db="EMBL/GenBank/DDBJ databases">
        <title>The complete genomes of actinobacterial strains from the NBC collection.</title>
        <authorList>
            <person name="Joergensen T.S."/>
            <person name="Alvarez Arevalo M."/>
            <person name="Sterndorff E.B."/>
            <person name="Faurdal D."/>
            <person name="Vuksanovic O."/>
            <person name="Mourched A.-S."/>
            <person name="Charusanti P."/>
            <person name="Shaw S."/>
            <person name="Blin K."/>
            <person name="Weber T."/>
        </authorList>
    </citation>
    <scope>NUCLEOTIDE SEQUENCE [LARGE SCALE GENOMIC DNA]</scope>
    <source>
        <strain evidence="8 9">NBC_00123</strain>
    </source>
</reference>
<feature type="transmembrane region" description="Helical" evidence="7">
    <location>
        <begin position="82"/>
        <end position="104"/>
    </location>
</feature>
<dbReference type="Proteomes" id="UP001622594">
    <property type="component" value="Chromosome"/>
</dbReference>
<evidence type="ECO:0000256" key="6">
    <source>
        <dbReference type="ARBA" id="ARBA00023136"/>
    </source>
</evidence>
<dbReference type="RefSeq" id="WP_406336309.1">
    <property type="nucleotide sequence ID" value="NZ_CP108188.1"/>
</dbReference>
<dbReference type="PANTHER" id="PTHR23513:SF6">
    <property type="entry name" value="MAJOR FACILITATOR SUPERFAMILY ASSOCIATED DOMAIN-CONTAINING PROTEIN"/>
    <property type="match status" value="1"/>
</dbReference>
<name>A0ABZ1LGJ2_9ACTN</name>
<keyword evidence="9" id="KW-1185">Reference proteome</keyword>
<keyword evidence="3" id="KW-1003">Cell membrane</keyword>
<feature type="transmembrane region" description="Helical" evidence="7">
    <location>
        <begin position="319"/>
        <end position="338"/>
    </location>
</feature>
<keyword evidence="5 7" id="KW-1133">Transmembrane helix</keyword>
<evidence type="ECO:0000256" key="7">
    <source>
        <dbReference type="SAM" id="Phobius"/>
    </source>
</evidence>
<dbReference type="Gene3D" id="1.20.1250.20">
    <property type="entry name" value="MFS general substrate transporter like domains"/>
    <property type="match status" value="1"/>
</dbReference>
<evidence type="ECO:0000256" key="5">
    <source>
        <dbReference type="ARBA" id="ARBA00022989"/>
    </source>
</evidence>
<protein>
    <submittedName>
        <fullName evidence="8">MFS transporter</fullName>
    </submittedName>
</protein>
<keyword evidence="2" id="KW-0813">Transport</keyword>
<dbReference type="CDD" id="cd06173">
    <property type="entry name" value="MFS_MefA_like"/>
    <property type="match status" value="1"/>
</dbReference>
<feature type="transmembrane region" description="Helical" evidence="7">
    <location>
        <begin position="383"/>
        <end position="402"/>
    </location>
</feature>
<keyword evidence="4 7" id="KW-0812">Transmembrane</keyword>
<dbReference type="InterPro" id="IPR036259">
    <property type="entry name" value="MFS_trans_sf"/>
</dbReference>
<proteinExistence type="predicted"/>
<keyword evidence="6 7" id="KW-0472">Membrane</keyword>
<evidence type="ECO:0000313" key="9">
    <source>
        <dbReference type="Proteomes" id="UP001622594"/>
    </source>
</evidence>
<comment type="subcellular location">
    <subcellularLocation>
        <location evidence="1">Cell membrane</location>
        <topology evidence="1">Multi-pass membrane protein</topology>
    </subcellularLocation>
</comment>
<feature type="transmembrane region" description="Helical" evidence="7">
    <location>
        <begin position="230"/>
        <end position="252"/>
    </location>
</feature>
<evidence type="ECO:0000256" key="2">
    <source>
        <dbReference type="ARBA" id="ARBA00022448"/>
    </source>
</evidence>
<evidence type="ECO:0000313" key="8">
    <source>
        <dbReference type="EMBL" id="WTR73582.1"/>
    </source>
</evidence>
<feature type="transmembrane region" description="Helical" evidence="7">
    <location>
        <begin position="50"/>
        <end position="70"/>
    </location>
</feature>
<feature type="transmembrane region" description="Helical" evidence="7">
    <location>
        <begin position="359"/>
        <end position="377"/>
    </location>
</feature>
<feature type="transmembrane region" description="Helical" evidence="7">
    <location>
        <begin position="293"/>
        <end position="313"/>
    </location>
</feature>
<feature type="transmembrane region" description="Helical" evidence="7">
    <location>
        <begin position="258"/>
        <end position="281"/>
    </location>
</feature>
<accession>A0ABZ1LGJ2</accession>
<sequence length="425" mass="44777">MTAAVTPTSLWRHADFRKYWGGQAVTVTGFGITTIGTSVIAVVDLRASTMHVALIAFAGKLPPLLLSLHAGVLADRYRKRPIIIGCDVLCAATLATVPLAQWLAEITLGQLYAVTFLVSAFHVVGSNASISYLPILLGGEQLKEGNSKLGATNSLADLAGTNLGGLLVTAMGAARAIALDAVSYLICAWYLFRIRHREPAPAPRSAGSSQWAEIREGLDYTLNAPIVRPIVLANATTSFVLAASAAIWSLYLLRELSWSPAALGIVMGAGGIGGFLGAMMWRPLERRWGPGPVMLAALALNPLAQIPLILAAPGLAGQLAIGTGMVIQTCAAVAHGGLQRSVRQELCPEHLQGRAQSTGAWLAFGLRPFAALVAGALGTLVGLRPTLTVITCALFAPFLVLWRSRRTLSEIPKTPSVGRPECERS</sequence>
<evidence type="ECO:0000256" key="3">
    <source>
        <dbReference type="ARBA" id="ARBA00022475"/>
    </source>
</evidence>
<feature type="transmembrane region" description="Helical" evidence="7">
    <location>
        <begin position="20"/>
        <end position="43"/>
    </location>
</feature>
<dbReference type="InterPro" id="IPR010290">
    <property type="entry name" value="TM_effector"/>
</dbReference>
<organism evidence="8 9">
    <name type="scientific">Streptomyces zaomyceticus</name>
    <dbReference type="NCBI Taxonomy" id="68286"/>
    <lineage>
        <taxon>Bacteria</taxon>
        <taxon>Bacillati</taxon>
        <taxon>Actinomycetota</taxon>
        <taxon>Actinomycetes</taxon>
        <taxon>Kitasatosporales</taxon>
        <taxon>Streptomycetaceae</taxon>
        <taxon>Streptomyces</taxon>
    </lineage>
</organism>
<dbReference type="Pfam" id="PF05977">
    <property type="entry name" value="MFS_3"/>
    <property type="match status" value="1"/>
</dbReference>
<gene>
    <name evidence="8" type="ORF">OG814_31975</name>
</gene>
<evidence type="ECO:0000256" key="4">
    <source>
        <dbReference type="ARBA" id="ARBA00022692"/>
    </source>
</evidence>
<evidence type="ECO:0000256" key="1">
    <source>
        <dbReference type="ARBA" id="ARBA00004651"/>
    </source>
</evidence>
<feature type="transmembrane region" description="Helical" evidence="7">
    <location>
        <begin position="172"/>
        <end position="192"/>
    </location>
</feature>
<dbReference type="PANTHER" id="PTHR23513">
    <property type="entry name" value="INTEGRAL MEMBRANE EFFLUX PROTEIN-RELATED"/>
    <property type="match status" value="1"/>
</dbReference>